<dbReference type="PANTHER" id="PTHR24421:SF62">
    <property type="entry name" value="SENSORY TRANSDUCTION HISTIDINE KINASE"/>
    <property type="match status" value="1"/>
</dbReference>
<dbReference type="InterPro" id="IPR011123">
    <property type="entry name" value="Y_Y_Y"/>
</dbReference>
<dbReference type="Pfam" id="PF07730">
    <property type="entry name" value="HisKA_3"/>
    <property type="match status" value="1"/>
</dbReference>
<feature type="signal peptide" evidence="5">
    <location>
        <begin position="1"/>
        <end position="28"/>
    </location>
</feature>
<dbReference type="Gene3D" id="2.130.10.10">
    <property type="entry name" value="YVTN repeat-like/Quinoprotein amine dehydrogenase"/>
    <property type="match status" value="2"/>
</dbReference>
<dbReference type="InterPro" id="IPR036890">
    <property type="entry name" value="HATPase_C_sf"/>
</dbReference>
<dbReference type="InterPro" id="IPR003594">
    <property type="entry name" value="HATPase_dom"/>
</dbReference>
<dbReference type="InterPro" id="IPR011712">
    <property type="entry name" value="Sig_transdc_His_kin_sub3_dim/P"/>
</dbReference>
<dbReference type="GO" id="GO:0000155">
    <property type="term" value="F:phosphorelay sensor kinase activity"/>
    <property type="evidence" value="ECO:0007669"/>
    <property type="project" value="InterPro"/>
</dbReference>
<evidence type="ECO:0000256" key="4">
    <source>
        <dbReference type="SAM" id="Phobius"/>
    </source>
</evidence>
<proteinExistence type="predicted"/>
<dbReference type="SUPFAM" id="SSF101898">
    <property type="entry name" value="NHL repeat"/>
    <property type="match status" value="1"/>
</dbReference>
<dbReference type="InterPro" id="IPR015943">
    <property type="entry name" value="WD40/YVTN_repeat-like_dom_sf"/>
</dbReference>
<feature type="domain" description="Histidine kinase/HSP90-like ATPase" evidence="6">
    <location>
        <begin position="904"/>
        <end position="1000"/>
    </location>
</feature>
<dbReference type="GO" id="GO:0016020">
    <property type="term" value="C:membrane"/>
    <property type="evidence" value="ECO:0007669"/>
    <property type="project" value="InterPro"/>
</dbReference>
<evidence type="ECO:0000259" key="6">
    <source>
        <dbReference type="SMART" id="SM00387"/>
    </source>
</evidence>
<keyword evidence="4" id="KW-0472">Membrane</keyword>
<evidence type="ECO:0000256" key="1">
    <source>
        <dbReference type="ARBA" id="ARBA00022679"/>
    </source>
</evidence>
<dbReference type="SUPFAM" id="SSF63829">
    <property type="entry name" value="Calcium-dependent phosphotriesterase"/>
    <property type="match status" value="1"/>
</dbReference>
<dbReference type="PANTHER" id="PTHR24421">
    <property type="entry name" value="NITRATE/NITRITE SENSOR PROTEIN NARX-RELATED"/>
    <property type="match status" value="1"/>
</dbReference>
<organism evidence="7 8">
    <name type="scientific">Sphingopyxis terrae subsp. ummariensis</name>
    <dbReference type="NCBI Taxonomy" id="429001"/>
    <lineage>
        <taxon>Bacteria</taxon>
        <taxon>Pseudomonadati</taxon>
        <taxon>Pseudomonadota</taxon>
        <taxon>Alphaproteobacteria</taxon>
        <taxon>Sphingomonadales</taxon>
        <taxon>Sphingomonadaceae</taxon>
        <taxon>Sphingopyxis</taxon>
    </lineage>
</organism>
<keyword evidence="3" id="KW-0902">Two-component regulatory system</keyword>
<dbReference type="CDD" id="cd16917">
    <property type="entry name" value="HATPase_UhpB-NarQ-NarX-like"/>
    <property type="match status" value="1"/>
</dbReference>
<evidence type="ECO:0000256" key="5">
    <source>
        <dbReference type="SAM" id="SignalP"/>
    </source>
</evidence>
<dbReference type="GO" id="GO:0046983">
    <property type="term" value="F:protein dimerization activity"/>
    <property type="evidence" value="ECO:0007669"/>
    <property type="project" value="InterPro"/>
</dbReference>
<feature type="chain" id="PRO_5012780205" evidence="5">
    <location>
        <begin position="29"/>
        <end position="1012"/>
    </location>
</feature>
<dbReference type="RefSeq" id="WP_086456950.1">
    <property type="nucleotide sequence ID" value="NZ_FXWL01000002.1"/>
</dbReference>
<dbReference type="Gene3D" id="1.20.5.1930">
    <property type="match status" value="1"/>
</dbReference>
<keyword evidence="4" id="KW-0812">Transmembrane</keyword>
<keyword evidence="4" id="KW-1133">Transmembrane helix</keyword>
<accession>A0A1Y6FUC8</accession>
<dbReference type="EMBL" id="FXWL01000002">
    <property type="protein sequence ID" value="SMQ76472.1"/>
    <property type="molecule type" value="Genomic_DNA"/>
</dbReference>
<dbReference type="Pfam" id="PF02518">
    <property type="entry name" value="HATPase_c"/>
    <property type="match status" value="1"/>
</dbReference>
<evidence type="ECO:0000256" key="2">
    <source>
        <dbReference type="ARBA" id="ARBA00022777"/>
    </source>
</evidence>
<dbReference type="Gene3D" id="2.60.40.10">
    <property type="entry name" value="Immunoglobulins"/>
    <property type="match status" value="1"/>
</dbReference>
<keyword evidence="2 7" id="KW-0418">Kinase</keyword>
<dbReference type="AlphaFoldDB" id="A0A1Y6FUC8"/>
<protein>
    <submittedName>
        <fullName evidence="7">Histidine kinase-, DNA gyrase B-, and HSP90-like ATPase</fullName>
    </submittedName>
</protein>
<dbReference type="GeneID" id="303001574"/>
<dbReference type="Proteomes" id="UP000194469">
    <property type="component" value="Unassembled WGS sequence"/>
</dbReference>
<feature type="transmembrane region" description="Helical" evidence="4">
    <location>
        <begin position="763"/>
        <end position="781"/>
    </location>
</feature>
<name>A0A1Y6FUC8_9SPHN</name>
<evidence type="ECO:0000256" key="3">
    <source>
        <dbReference type="ARBA" id="ARBA00023012"/>
    </source>
</evidence>
<sequence>MIRYFLNLAGRLSLLLSVSLLASSDVLAQATPPGFASYKHVRAAADDGAPDGLLRIAQTPDGYLWLAGDALYRFDGATFERIDWPAGSGKRHASPSALMVSRRGELWVGLRDTGGVAIYRKGALRAIPMPDPPRGLAAFAETPDGTIWASSMGLDKRLQRLRGSRWDQVDDTLKLPPGYVMDLVVAQSGRLWVALSAEDGGSGALALLDPSAARFQKVDVQLSGRPKIALDRSGALWVSDSIGTRMLFDSIGTRVKSRAVIPPVPGIMRASIVFDRNGGIWGTTGATGIFHIADPLAGRGSSGSLVHRFGAANGLTSDTTYAPFVDREGNVWITTESGIDQFRRAAAEQSAAIPADPANGLAMARSSEGSIYIAARGAVFQIPPNGIPTPILKLRTNQVSMCSARNGGVWVIEPGKTVRLDKERIRILSGYPGGGAKIACAEDGAGILWLGLATGALLWRDQAGWHRAEGSLADLKLWDMTTGPSGDLVLITPPDIAIVRGRHLSTIKLAPMAIGTPWAAMSGNGPAAKDLFISGSSGLVRMRDNQLHRLDEKRFPWITWIRTLQQTSDGKTWLFSRTGVYRVATTDLDRAFDDPRAPLPYTKFDALDGLASTVQQGGFAGPQSAVAGDGKIWFLNRQGTAFFDPAKLQPNSLPPPVTIRSLASSERTWRDPVDVVLAAGTRTVDIVYAGLSFTVPQRVQFLYRLDGVDDAWVDAGSRRTASYSNLGPGRYKFRVIARNSDGVWNRTGATLTFEIKPTFLQSWLFKLLCAAALLALMWLAYSLRLRTVADRIHLRMDERTEERERIARELHDTLLQSVQSLTLRFQLAADDLPGDMPARASLINAIDTADKVIAEGRDRVRELRSQQKGDLEQIICDVVARLDFDPAVVVSIASTGAARTLDPATLEEVTRIASEALFNIRRHAYASEVTVEIGYGADLEMRFADNGRGIDADVVKAGRKAGHYGLLGMTERARRLRGKLAIQRRSDRGTEVLLTVPGKIAYRTRTTRRGPF</sequence>
<keyword evidence="5" id="KW-0732">Signal</keyword>
<dbReference type="Pfam" id="PF07495">
    <property type="entry name" value="Y_Y_Y"/>
    <property type="match status" value="1"/>
</dbReference>
<keyword evidence="8" id="KW-1185">Reference proteome</keyword>
<dbReference type="SMART" id="SM00387">
    <property type="entry name" value="HATPase_c"/>
    <property type="match status" value="1"/>
</dbReference>
<evidence type="ECO:0000313" key="8">
    <source>
        <dbReference type="Proteomes" id="UP000194469"/>
    </source>
</evidence>
<evidence type="ECO:0000313" key="7">
    <source>
        <dbReference type="EMBL" id="SMQ76472.1"/>
    </source>
</evidence>
<reference evidence="8" key="1">
    <citation type="submission" date="2017-04" db="EMBL/GenBank/DDBJ databases">
        <authorList>
            <person name="Varghese N."/>
            <person name="Submissions S."/>
        </authorList>
    </citation>
    <scope>NUCLEOTIDE SEQUENCE [LARGE SCALE GENOMIC DNA]</scope>
    <source>
        <strain evidence="8">UI2</strain>
    </source>
</reference>
<dbReference type="SUPFAM" id="SSF55874">
    <property type="entry name" value="ATPase domain of HSP90 chaperone/DNA topoisomerase II/histidine kinase"/>
    <property type="match status" value="1"/>
</dbReference>
<keyword evidence="1" id="KW-0808">Transferase</keyword>
<dbReference type="InterPro" id="IPR013783">
    <property type="entry name" value="Ig-like_fold"/>
</dbReference>
<dbReference type="InterPro" id="IPR050482">
    <property type="entry name" value="Sensor_HK_TwoCompSys"/>
</dbReference>
<dbReference type="Gene3D" id="3.30.565.10">
    <property type="entry name" value="Histidine kinase-like ATPase, C-terminal domain"/>
    <property type="match status" value="1"/>
</dbReference>
<gene>
    <name evidence="7" type="ORF">SAMN06295984_1915</name>
</gene>